<name>A0A161X8Y6_9NOCA</name>
<feature type="transmembrane region" description="Helical" evidence="1">
    <location>
        <begin position="114"/>
        <end position="131"/>
    </location>
</feature>
<feature type="transmembrane region" description="Helical" evidence="1">
    <location>
        <begin position="53"/>
        <end position="75"/>
    </location>
</feature>
<evidence type="ECO:0000256" key="1">
    <source>
        <dbReference type="SAM" id="Phobius"/>
    </source>
</evidence>
<dbReference type="InterPro" id="IPR025597">
    <property type="entry name" value="DUF4345"/>
</dbReference>
<gene>
    <name evidence="2" type="ORF">AWN90_08635</name>
</gene>
<keyword evidence="1" id="KW-0472">Membrane</keyword>
<evidence type="ECO:0008006" key="4">
    <source>
        <dbReference type="Google" id="ProtNLM"/>
    </source>
</evidence>
<dbReference type="OrthoDB" id="8481950at2"/>
<dbReference type="Proteomes" id="UP000076512">
    <property type="component" value="Unassembled WGS sequence"/>
</dbReference>
<comment type="caution">
    <text evidence="2">The sequence shown here is derived from an EMBL/GenBank/DDBJ whole genome shotgun (WGS) entry which is preliminary data.</text>
</comment>
<reference evidence="2 3" key="1">
    <citation type="submission" date="2016-04" db="EMBL/GenBank/DDBJ databases">
        <authorList>
            <person name="Evans L.H."/>
            <person name="Alamgir A."/>
            <person name="Owens N."/>
            <person name="Weber N.D."/>
            <person name="Virtaneva K."/>
            <person name="Barbian K."/>
            <person name="Babar A."/>
            <person name="Rosenke K."/>
        </authorList>
    </citation>
    <scope>NUCLEOTIDE SEQUENCE [LARGE SCALE GENOMIC DNA]</scope>
    <source>
        <strain evidence="2 3">IFM 0406</strain>
    </source>
</reference>
<organism evidence="2 3">
    <name type="scientific">Nocardia terpenica</name>
    <dbReference type="NCBI Taxonomy" id="455432"/>
    <lineage>
        <taxon>Bacteria</taxon>
        <taxon>Bacillati</taxon>
        <taxon>Actinomycetota</taxon>
        <taxon>Actinomycetes</taxon>
        <taxon>Mycobacteriales</taxon>
        <taxon>Nocardiaceae</taxon>
        <taxon>Nocardia</taxon>
    </lineage>
</organism>
<evidence type="ECO:0000313" key="3">
    <source>
        <dbReference type="Proteomes" id="UP000076512"/>
    </source>
</evidence>
<keyword evidence="3" id="KW-1185">Reference proteome</keyword>
<evidence type="ECO:0000313" key="2">
    <source>
        <dbReference type="EMBL" id="KZM69558.1"/>
    </source>
</evidence>
<feature type="transmembrane region" description="Helical" evidence="1">
    <location>
        <begin position="82"/>
        <end position="102"/>
    </location>
</feature>
<keyword evidence="1" id="KW-0812">Transmembrane</keyword>
<proteinExistence type="predicted"/>
<accession>A0A161X8Y6</accession>
<feature type="transmembrane region" description="Helical" evidence="1">
    <location>
        <begin position="12"/>
        <end position="33"/>
    </location>
</feature>
<dbReference type="AlphaFoldDB" id="A0A161X8Y6"/>
<sequence>MLLVEIDSEVRVAVAVIIVAATAFLGMGVYALWAPDALVRPFGIRLGGATGRYEVRAVYGGFGIAMAAILAVAACHPGSWRSGIVVTVAAALGGMAVGRIASAALDDRTALYPNWFYCIVEAAAAAALLATA</sequence>
<protein>
    <recommendedName>
        <fullName evidence="4">DUF4345 domain-containing protein</fullName>
    </recommendedName>
</protein>
<dbReference type="EMBL" id="LWGR01000020">
    <property type="protein sequence ID" value="KZM69558.1"/>
    <property type="molecule type" value="Genomic_DNA"/>
</dbReference>
<keyword evidence="1" id="KW-1133">Transmembrane helix</keyword>
<dbReference type="Pfam" id="PF14248">
    <property type="entry name" value="DUF4345"/>
    <property type="match status" value="1"/>
</dbReference>